<dbReference type="EMBL" id="GBXM01052962">
    <property type="protein sequence ID" value="JAH55615.1"/>
    <property type="molecule type" value="Transcribed_RNA"/>
</dbReference>
<sequence>MVVVVCTENTSLYPRDCVLLCILLFNQREIVYLHGQQGENSYLDMVALITVTIPVFTSRYSAIVQQEV</sequence>
<accession>A0A0E9TRU0</accession>
<dbReference type="AlphaFoldDB" id="A0A0E9TRU0"/>
<organism evidence="1">
    <name type="scientific">Anguilla anguilla</name>
    <name type="common">European freshwater eel</name>
    <name type="synonym">Muraena anguilla</name>
    <dbReference type="NCBI Taxonomy" id="7936"/>
    <lineage>
        <taxon>Eukaryota</taxon>
        <taxon>Metazoa</taxon>
        <taxon>Chordata</taxon>
        <taxon>Craniata</taxon>
        <taxon>Vertebrata</taxon>
        <taxon>Euteleostomi</taxon>
        <taxon>Actinopterygii</taxon>
        <taxon>Neopterygii</taxon>
        <taxon>Teleostei</taxon>
        <taxon>Anguilliformes</taxon>
        <taxon>Anguillidae</taxon>
        <taxon>Anguilla</taxon>
    </lineage>
</organism>
<proteinExistence type="predicted"/>
<reference evidence="1" key="1">
    <citation type="submission" date="2014-11" db="EMBL/GenBank/DDBJ databases">
        <authorList>
            <person name="Amaro Gonzalez C."/>
        </authorList>
    </citation>
    <scope>NUCLEOTIDE SEQUENCE</scope>
</reference>
<reference evidence="1" key="2">
    <citation type="journal article" date="2015" name="Fish Shellfish Immunol.">
        <title>Early steps in the European eel (Anguilla anguilla)-Vibrio vulnificus interaction in the gills: Role of the RtxA13 toxin.</title>
        <authorList>
            <person name="Callol A."/>
            <person name="Pajuelo D."/>
            <person name="Ebbesson L."/>
            <person name="Teles M."/>
            <person name="MacKenzie S."/>
            <person name="Amaro C."/>
        </authorList>
    </citation>
    <scope>NUCLEOTIDE SEQUENCE</scope>
</reference>
<protein>
    <submittedName>
        <fullName evidence="1">Uncharacterized protein</fullName>
    </submittedName>
</protein>
<evidence type="ECO:0000313" key="1">
    <source>
        <dbReference type="EMBL" id="JAH55615.1"/>
    </source>
</evidence>
<name>A0A0E9TRU0_ANGAN</name>